<dbReference type="InterPro" id="IPR048641">
    <property type="entry name" value="RlmN_N"/>
</dbReference>
<dbReference type="InterPro" id="IPR013785">
    <property type="entry name" value="Aldolase_TIM"/>
</dbReference>
<evidence type="ECO:0000313" key="16">
    <source>
        <dbReference type="EMBL" id="MDQ2068715.1"/>
    </source>
</evidence>
<evidence type="ECO:0000313" key="17">
    <source>
        <dbReference type="Proteomes" id="UP001239019"/>
    </source>
</evidence>
<comment type="function">
    <text evidence="14">Specifically methylates position 2 of adenine 2503 in 23S rRNA and position 2 of adenine 37 in tRNAs. m2A2503 modification seems to play a crucial role in the proofreading step occurring at the peptidyl transferase center and thus would serve to optimize ribosomal fidelity.</text>
</comment>
<feature type="binding site" evidence="14">
    <location>
        <position position="115"/>
    </location>
    <ligand>
        <name>[4Fe-4S] cluster</name>
        <dbReference type="ChEBI" id="CHEBI:49883"/>
        <note>4Fe-4S-S-AdoMet</note>
    </ligand>
</feature>
<evidence type="ECO:0000256" key="4">
    <source>
        <dbReference type="ARBA" id="ARBA00022490"/>
    </source>
</evidence>
<protein>
    <recommendedName>
        <fullName evidence="14">Dual-specificity RNA methyltransferase RlmN</fullName>
        <ecNumber evidence="14">2.1.1.192</ecNumber>
    </recommendedName>
    <alternativeName>
        <fullName evidence="14">23S rRNA (adenine(2503)-C(2))-methyltransferase</fullName>
    </alternativeName>
    <alternativeName>
        <fullName evidence="14">23S rRNA m2A2503 methyltransferase</fullName>
    </alternativeName>
    <alternativeName>
        <fullName evidence="14">Ribosomal RNA large subunit methyltransferase N</fullName>
    </alternativeName>
    <alternativeName>
        <fullName evidence="14">tRNA (adenine(37)-C(2))-methyltransferase</fullName>
    </alternativeName>
    <alternativeName>
        <fullName evidence="14">tRNA m2A37 methyltransferase</fullName>
    </alternativeName>
</protein>
<comment type="catalytic activity">
    <reaction evidence="14">
        <text>adenosine(2503) in 23S rRNA + 2 reduced [2Fe-2S]-[ferredoxin] + 2 S-adenosyl-L-methionine = 2-methyladenosine(2503) in 23S rRNA + 5'-deoxyadenosine + L-methionine + 2 oxidized [2Fe-2S]-[ferredoxin] + S-adenosyl-L-homocysteine</text>
        <dbReference type="Rhea" id="RHEA:42916"/>
        <dbReference type="Rhea" id="RHEA-COMP:10000"/>
        <dbReference type="Rhea" id="RHEA-COMP:10001"/>
        <dbReference type="Rhea" id="RHEA-COMP:10152"/>
        <dbReference type="Rhea" id="RHEA-COMP:10282"/>
        <dbReference type="ChEBI" id="CHEBI:17319"/>
        <dbReference type="ChEBI" id="CHEBI:33737"/>
        <dbReference type="ChEBI" id="CHEBI:33738"/>
        <dbReference type="ChEBI" id="CHEBI:57844"/>
        <dbReference type="ChEBI" id="CHEBI:57856"/>
        <dbReference type="ChEBI" id="CHEBI:59789"/>
        <dbReference type="ChEBI" id="CHEBI:74411"/>
        <dbReference type="ChEBI" id="CHEBI:74497"/>
        <dbReference type="EC" id="2.1.1.192"/>
    </reaction>
</comment>
<dbReference type="InterPro" id="IPR058240">
    <property type="entry name" value="rSAM_sf"/>
</dbReference>
<dbReference type="PANTHER" id="PTHR30544">
    <property type="entry name" value="23S RRNA METHYLTRANSFERASE"/>
    <property type="match status" value="1"/>
</dbReference>
<evidence type="ECO:0000256" key="14">
    <source>
        <dbReference type="HAMAP-Rule" id="MF_01849"/>
    </source>
</evidence>
<dbReference type="InterPro" id="IPR040072">
    <property type="entry name" value="Methyltransferase_A"/>
</dbReference>
<reference evidence="16 17" key="1">
    <citation type="submission" date="2023-08" db="EMBL/GenBank/DDBJ databases">
        <title>Whole-genome sequencing of halo(alkali)philic microorganisms from hypersaline lakes.</title>
        <authorList>
            <person name="Sorokin D.Y."/>
            <person name="Abbas B."/>
            <person name="Merkel A.Y."/>
        </authorList>
    </citation>
    <scope>NUCLEOTIDE SEQUENCE [LARGE SCALE GENOMIC DNA]</scope>
    <source>
        <strain evidence="16 17">AB-CW4</strain>
    </source>
</reference>
<comment type="miscellaneous">
    <text evidence="14">Reaction proceeds by a ping-pong mechanism involving intermediate methylation of a conserved cysteine residue.</text>
</comment>
<dbReference type="GO" id="GO:0032259">
    <property type="term" value="P:methylation"/>
    <property type="evidence" value="ECO:0007669"/>
    <property type="project" value="UniProtKB-KW"/>
</dbReference>
<dbReference type="SUPFAM" id="SSF102114">
    <property type="entry name" value="Radical SAM enzymes"/>
    <property type="match status" value="1"/>
</dbReference>
<evidence type="ECO:0000256" key="11">
    <source>
        <dbReference type="ARBA" id="ARBA00023004"/>
    </source>
</evidence>
<keyword evidence="5 14" id="KW-0698">rRNA processing</keyword>
<feature type="binding site" evidence="14">
    <location>
        <position position="200"/>
    </location>
    <ligand>
        <name>S-adenosyl-L-methionine</name>
        <dbReference type="ChEBI" id="CHEBI:59789"/>
    </ligand>
</feature>
<comment type="caution">
    <text evidence="16">The sequence shown here is derived from an EMBL/GenBank/DDBJ whole genome shotgun (WGS) entry which is preliminary data.</text>
</comment>
<keyword evidence="13 14" id="KW-1015">Disulfide bond</keyword>
<accession>A0ABU0W6T8</accession>
<evidence type="ECO:0000256" key="7">
    <source>
        <dbReference type="ARBA" id="ARBA00022679"/>
    </source>
</evidence>
<evidence type="ECO:0000256" key="13">
    <source>
        <dbReference type="ARBA" id="ARBA00023157"/>
    </source>
</evidence>
<dbReference type="RefSeq" id="WP_306727194.1">
    <property type="nucleotide sequence ID" value="NZ_JAVDDT010000001.1"/>
</dbReference>
<proteinExistence type="inferred from homology"/>
<dbReference type="Pfam" id="PF21016">
    <property type="entry name" value="RlmN_N"/>
    <property type="match status" value="1"/>
</dbReference>
<keyword evidence="11 14" id="KW-0408">Iron</keyword>
<feature type="domain" description="Radical SAM core" evidence="15">
    <location>
        <begin position="101"/>
        <end position="336"/>
    </location>
</feature>
<dbReference type="InterPro" id="IPR027492">
    <property type="entry name" value="RNA_MTrfase_RlmN"/>
</dbReference>
<evidence type="ECO:0000256" key="3">
    <source>
        <dbReference type="ARBA" id="ARBA00022485"/>
    </source>
</evidence>
<comment type="catalytic activity">
    <reaction evidence="14">
        <text>adenosine(37) in tRNA + 2 reduced [2Fe-2S]-[ferredoxin] + 2 S-adenosyl-L-methionine = 2-methyladenosine(37) in tRNA + 5'-deoxyadenosine + L-methionine + 2 oxidized [2Fe-2S]-[ferredoxin] + S-adenosyl-L-homocysteine</text>
        <dbReference type="Rhea" id="RHEA:43332"/>
        <dbReference type="Rhea" id="RHEA-COMP:10000"/>
        <dbReference type="Rhea" id="RHEA-COMP:10001"/>
        <dbReference type="Rhea" id="RHEA-COMP:10162"/>
        <dbReference type="Rhea" id="RHEA-COMP:10485"/>
        <dbReference type="ChEBI" id="CHEBI:17319"/>
        <dbReference type="ChEBI" id="CHEBI:33737"/>
        <dbReference type="ChEBI" id="CHEBI:33738"/>
        <dbReference type="ChEBI" id="CHEBI:57844"/>
        <dbReference type="ChEBI" id="CHEBI:57856"/>
        <dbReference type="ChEBI" id="CHEBI:59789"/>
        <dbReference type="ChEBI" id="CHEBI:74411"/>
        <dbReference type="ChEBI" id="CHEBI:74497"/>
        <dbReference type="EC" id="2.1.1.192"/>
    </reaction>
</comment>
<keyword evidence="10 14" id="KW-0479">Metal-binding</keyword>
<feature type="active site" description="Proton acceptor" evidence="14">
    <location>
        <position position="95"/>
    </location>
</feature>
<dbReference type="SFLD" id="SFLDF00275">
    <property type="entry name" value="adenosine_C2_methyltransferase"/>
    <property type="match status" value="1"/>
</dbReference>
<evidence type="ECO:0000256" key="6">
    <source>
        <dbReference type="ARBA" id="ARBA00022603"/>
    </source>
</evidence>
<dbReference type="PROSITE" id="PS51918">
    <property type="entry name" value="RADICAL_SAM"/>
    <property type="match status" value="1"/>
</dbReference>
<comment type="caution">
    <text evidence="14">Lacks conserved residue(s) required for the propagation of feature annotation.</text>
</comment>
<comment type="subcellular location">
    <subcellularLocation>
        <location evidence="1 14">Cytoplasm</location>
    </subcellularLocation>
</comment>
<evidence type="ECO:0000259" key="15">
    <source>
        <dbReference type="PROSITE" id="PS51918"/>
    </source>
</evidence>
<gene>
    <name evidence="14 16" type="primary">rlmN</name>
    <name evidence="16" type="ORF">RBH19_02355</name>
</gene>
<dbReference type="SFLD" id="SFLDG01062">
    <property type="entry name" value="methyltransferase_(Class_A)"/>
    <property type="match status" value="1"/>
</dbReference>
<evidence type="ECO:0000256" key="5">
    <source>
        <dbReference type="ARBA" id="ARBA00022552"/>
    </source>
</evidence>
<comment type="similarity">
    <text evidence="2 14">Belongs to the radical SAM superfamily. RlmN family.</text>
</comment>
<feature type="binding site" evidence="14">
    <location>
        <position position="119"/>
    </location>
    <ligand>
        <name>[4Fe-4S] cluster</name>
        <dbReference type="ChEBI" id="CHEBI:49883"/>
        <note>4Fe-4S-S-AdoMet</note>
    </ligand>
</feature>
<dbReference type="SFLD" id="SFLDS00029">
    <property type="entry name" value="Radical_SAM"/>
    <property type="match status" value="1"/>
</dbReference>
<dbReference type="Proteomes" id="UP001239019">
    <property type="component" value="Unassembled WGS sequence"/>
</dbReference>
<organism evidence="16 17">
    <name type="scientific">Natronospira bacteriovora</name>
    <dbReference type="NCBI Taxonomy" id="3069753"/>
    <lineage>
        <taxon>Bacteria</taxon>
        <taxon>Pseudomonadati</taxon>
        <taxon>Pseudomonadota</taxon>
        <taxon>Gammaproteobacteria</taxon>
        <taxon>Natronospirales</taxon>
        <taxon>Natronospiraceae</taxon>
        <taxon>Natronospira</taxon>
    </lineage>
</organism>
<dbReference type="Gene3D" id="3.20.20.70">
    <property type="entry name" value="Aldolase class I"/>
    <property type="match status" value="1"/>
</dbReference>
<dbReference type="EC" id="2.1.1.192" evidence="14"/>
<feature type="binding site" evidence="14">
    <location>
        <position position="299"/>
    </location>
    <ligand>
        <name>S-adenosyl-L-methionine</name>
        <dbReference type="ChEBI" id="CHEBI:59789"/>
    </ligand>
</feature>
<evidence type="ECO:0000256" key="9">
    <source>
        <dbReference type="ARBA" id="ARBA00022694"/>
    </source>
</evidence>
<keyword evidence="17" id="KW-1185">Reference proteome</keyword>
<dbReference type="HAMAP" id="MF_01849">
    <property type="entry name" value="RNA_methyltr_RlmN"/>
    <property type="match status" value="1"/>
</dbReference>
<dbReference type="EMBL" id="JAVDDT010000001">
    <property type="protein sequence ID" value="MDQ2068715.1"/>
    <property type="molecule type" value="Genomic_DNA"/>
</dbReference>
<evidence type="ECO:0000256" key="10">
    <source>
        <dbReference type="ARBA" id="ARBA00022723"/>
    </source>
</evidence>
<comment type="cofactor">
    <cofactor evidence="14">
        <name>[4Fe-4S] cluster</name>
        <dbReference type="ChEBI" id="CHEBI:49883"/>
    </cofactor>
    <text evidence="14">Binds 1 [4Fe-4S] cluster. The cluster is coordinated with 3 cysteines and an exchangeable S-adenosyl-L-methionine.</text>
</comment>
<feature type="binding site" evidence="14">
    <location>
        <begin position="168"/>
        <end position="169"/>
    </location>
    <ligand>
        <name>S-adenosyl-L-methionine</name>
        <dbReference type="ChEBI" id="CHEBI:59789"/>
    </ligand>
</feature>
<keyword evidence="4 14" id="KW-0963">Cytoplasm</keyword>
<dbReference type="InterPro" id="IPR004383">
    <property type="entry name" value="rRNA_lsu_MTrfase_RlmN/Cfr"/>
</dbReference>
<feature type="active site" description="S-methylcysteine intermediate" evidence="14">
    <location>
        <position position="342"/>
    </location>
</feature>
<keyword evidence="8 14" id="KW-0949">S-adenosyl-L-methionine</keyword>
<evidence type="ECO:0000256" key="2">
    <source>
        <dbReference type="ARBA" id="ARBA00007544"/>
    </source>
</evidence>
<keyword evidence="3 14" id="KW-0004">4Fe-4S</keyword>
<dbReference type="GO" id="GO:0008168">
    <property type="term" value="F:methyltransferase activity"/>
    <property type="evidence" value="ECO:0007669"/>
    <property type="project" value="UniProtKB-KW"/>
</dbReference>
<keyword evidence="6 14" id="KW-0489">Methyltransferase</keyword>
<dbReference type="PIRSF" id="PIRSF006004">
    <property type="entry name" value="CHP00048"/>
    <property type="match status" value="1"/>
</dbReference>
<dbReference type="PANTHER" id="PTHR30544:SF5">
    <property type="entry name" value="RADICAL SAM CORE DOMAIN-CONTAINING PROTEIN"/>
    <property type="match status" value="1"/>
</dbReference>
<evidence type="ECO:0000256" key="1">
    <source>
        <dbReference type="ARBA" id="ARBA00004496"/>
    </source>
</evidence>
<keyword evidence="7 14" id="KW-0808">Transferase</keyword>
<dbReference type="InterPro" id="IPR007197">
    <property type="entry name" value="rSAM"/>
</dbReference>
<dbReference type="CDD" id="cd01335">
    <property type="entry name" value="Radical_SAM"/>
    <property type="match status" value="1"/>
</dbReference>
<evidence type="ECO:0000256" key="8">
    <source>
        <dbReference type="ARBA" id="ARBA00022691"/>
    </source>
</evidence>
<keyword evidence="12 14" id="KW-0411">Iron-sulfur</keyword>
<feature type="binding site" evidence="14">
    <location>
        <begin position="222"/>
        <end position="224"/>
    </location>
    <ligand>
        <name>S-adenosyl-L-methionine</name>
        <dbReference type="ChEBI" id="CHEBI:59789"/>
    </ligand>
</feature>
<dbReference type="NCBIfam" id="TIGR00048">
    <property type="entry name" value="rRNA_mod_RlmN"/>
    <property type="match status" value="1"/>
</dbReference>
<sequence length="368" mass="41476">MPELLRNNLLGMDRAGLEAYFQRIGEKPFRARQIMKWIYQQGETDFSRMTDLSVKLRDHLMQTAEVRPPEVLSDHVSSDGTRKWLMRVDAGNSVETVFIPEEGRGTLCISSQVGCALDCQFCATAEQGFNRNLTTAEILGQVWYVNQLLGRDEHNARRLTNVVLMGMGEPLANFRNVIPAINIMLDDLALGLSKRRVTLSTSGVVSNLYRFADQSEAALAVSLHAPFDELRDEIVPINRKWPLKELMAACRYYIEKHPGRHITWEYVMLDGVNDSEAHAKGVARLLAGIPSKVNLIPFNPYPGARYRRSSDERIARFREILQQRGFNTITRKTRGDDIDAACGQLAGQVMDRSRRQERRAAAAVGVAS</sequence>
<dbReference type="Pfam" id="PF04055">
    <property type="entry name" value="Radical_SAM"/>
    <property type="match status" value="1"/>
</dbReference>
<name>A0ABU0W6T8_9GAMM</name>
<evidence type="ECO:0000256" key="12">
    <source>
        <dbReference type="ARBA" id="ARBA00023014"/>
    </source>
</evidence>
<feature type="binding site" evidence="14">
    <location>
        <position position="122"/>
    </location>
    <ligand>
        <name>[4Fe-4S] cluster</name>
        <dbReference type="ChEBI" id="CHEBI:49883"/>
        <note>4Fe-4S-S-AdoMet</note>
    </ligand>
</feature>
<dbReference type="Gene3D" id="1.10.150.530">
    <property type="match status" value="1"/>
</dbReference>
<keyword evidence="9 14" id="KW-0819">tRNA processing</keyword>